<keyword evidence="4" id="KW-1185">Reference proteome</keyword>
<organism evidence="3 4">
    <name type="scientific">Prauserella rugosa</name>
    <dbReference type="NCBI Taxonomy" id="43354"/>
    <lineage>
        <taxon>Bacteria</taxon>
        <taxon>Bacillati</taxon>
        <taxon>Actinomycetota</taxon>
        <taxon>Actinomycetes</taxon>
        <taxon>Pseudonocardiales</taxon>
        <taxon>Pseudonocardiaceae</taxon>
        <taxon>Prauserella</taxon>
    </lineage>
</organism>
<evidence type="ECO:0000313" key="3">
    <source>
        <dbReference type="EMBL" id="TWH18972.1"/>
    </source>
</evidence>
<comment type="caution">
    <text evidence="3">The sequence shown here is derived from an EMBL/GenBank/DDBJ whole genome shotgun (WGS) entry which is preliminary data.</text>
</comment>
<gene>
    <name evidence="3" type="ORF">JD82_00794</name>
</gene>
<evidence type="ECO:0000313" key="4">
    <source>
        <dbReference type="Proteomes" id="UP000317303"/>
    </source>
</evidence>
<proteinExistence type="inferred from homology"/>
<dbReference type="Gene3D" id="1.20.1260.20">
    <property type="entry name" value="PPE superfamily"/>
    <property type="match status" value="1"/>
</dbReference>
<name>A0A660C657_9PSEU</name>
<comment type="similarity">
    <text evidence="1">Belongs to the mycobacterial PPE family.</text>
</comment>
<dbReference type="InterPro" id="IPR000030">
    <property type="entry name" value="PPE_dom"/>
</dbReference>
<feature type="domain" description="PPE" evidence="2">
    <location>
        <begin position="24"/>
        <end position="118"/>
    </location>
</feature>
<dbReference type="RefSeq" id="WP_030533988.1">
    <property type="nucleotide sequence ID" value="NZ_JOIJ01000021.1"/>
</dbReference>
<protein>
    <submittedName>
        <fullName evidence="3">PPE family protein</fullName>
    </submittedName>
</protein>
<dbReference type="Pfam" id="PF00823">
    <property type="entry name" value="PPE"/>
    <property type="match status" value="1"/>
</dbReference>
<evidence type="ECO:0000256" key="1">
    <source>
        <dbReference type="ARBA" id="ARBA00010652"/>
    </source>
</evidence>
<sequence length="189" mass="19453">MTGDRGTPEPDVRYESYSHEQLKAEVDAGNDPESAGEIARGWAGLGQRLQDAVDALTAASSGSEEAWQGQGGEALRAAFARAGQWAQHAAETASEVGGGVAAQAGAAARARAAMPEPVAYDPAATIRDAVGGGDLAALVGLTDALAERREQAERARRQAIDVLYARDRALRDAVPAGSFTAPPSLSSRA</sequence>
<accession>A0A660C657</accession>
<dbReference type="OrthoDB" id="3664672at2"/>
<evidence type="ECO:0000259" key="2">
    <source>
        <dbReference type="Pfam" id="PF00823"/>
    </source>
</evidence>
<dbReference type="SUPFAM" id="SSF140459">
    <property type="entry name" value="PE/PPE dimer-like"/>
    <property type="match status" value="1"/>
</dbReference>
<dbReference type="Proteomes" id="UP000317303">
    <property type="component" value="Unassembled WGS sequence"/>
</dbReference>
<dbReference type="AlphaFoldDB" id="A0A660C657"/>
<dbReference type="InterPro" id="IPR038332">
    <property type="entry name" value="PPE_sf"/>
</dbReference>
<dbReference type="EMBL" id="VLJV01000001">
    <property type="protein sequence ID" value="TWH18972.1"/>
    <property type="molecule type" value="Genomic_DNA"/>
</dbReference>
<reference evidence="3 4" key="1">
    <citation type="submission" date="2019-07" db="EMBL/GenBank/DDBJ databases">
        <title>R&amp;d 2014.</title>
        <authorList>
            <person name="Klenk H.-P."/>
        </authorList>
    </citation>
    <scope>NUCLEOTIDE SEQUENCE [LARGE SCALE GENOMIC DNA]</scope>
    <source>
        <strain evidence="3 4">DSM 43194</strain>
    </source>
</reference>